<dbReference type="Proteomes" id="UP000006265">
    <property type="component" value="Unassembled WGS sequence"/>
</dbReference>
<evidence type="ECO:0000313" key="3">
    <source>
        <dbReference type="Proteomes" id="UP000006265"/>
    </source>
</evidence>
<dbReference type="RefSeq" id="WP_005625154.1">
    <property type="nucleotide sequence ID" value="NZ_AMRA01000024.1"/>
</dbReference>
<dbReference type="InterPro" id="IPR003399">
    <property type="entry name" value="Mce/MlaD"/>
</dbReference>
<gene>
    <name evidence="2" type="ORF">C731_0909</name>
</gene>
<proteinExistence type="predicted"/>
<dbReference type="PATRIC" id="fig|1122247.3.peg.873"/>
<comment type="caution">
    <text evidence="2">The sequence shown here is derived from an EMBL/GenBank/DDBJ whole genome shotgun (WGS) entry which is preliminary data.</text>
</comment>
<name>K5B990_MYCHD</name>
<feature type="compositionally biased region" description="Pro residues" evidence="1">
    <location>
        <begin position="406"/>
        <end position="421"/>
    </location>
</feature>
<dbReference type="STRING" id="1122247.GCA_000379865_03399"/>
<dbReference type="OrthoDB" id="4368973at2"/>
<accession>K5B990</accession>
<dbReference type="InterPro" id="IPR052336">
    <property type="entry name" value="MlaD_Phospholipid_Transporter"/>
</dbReference>
<feature type="region of interest" description="Disordered" evidence="1">
    <location>
        <begin position="385"/>
        <end position="431"/>
    </location>
</feature>
<organism evidence="2 3">
    <name type="scientific">Mycolicibacterium hassiacum (strain DSM 44199 / CIP 105218 / JCM 12690 / 3849)</name>
    <name type="common">Mycobacterium hassiacum</name>
    <dbReference type="NCBI Taxonomy" id="1122247"/>
    <lineage>
        <taxon>Bacteria</taxon>
        <taxon>Bacillati</taxon>
        <taxon>Actinomycetota</taxon>
        <taxon>Actinomycetes</taxon>
        <taxon>Mycobacteriales</taxon>
        <taxon>Mycobacteriaceae</taxon>
        <taxon>Mycolicibacterium</taxon>
    </lineage>
</organism>
<dbReference type="AlphaFoldDB" id="K5B990"/>
<protein>
    <submittedName>
        <fullName evidence="2">Mce related family protein</fullName>
    </submittedName>
</protein>
<dbReference type="eggNOG" id="COG1463">
    <property type="taxonomic scope" value="Bacteria"/>
</dbReference>
<sequence>MNQPGKSKKQPEPVRRRPLRDRPLRALAALGMVGVLTGCSVGLEQLPLPAPSVGTDTYRLTATFANALNLPAKAKVRLSGADVGEVESMTARDYTAVVTMRIAAGVQIPAGTRAELRSATPLGDVFVALTPPPAGSGPLTPLPPGAELPADSTASAATVEDVLSTAALLVNGGAIRNLTRIVNGMGRVVGGKGEDLNRFVDDSTRLVRSLSARSEAIKAALTRTGDLAALLAERQRSIDAALAAAAPALGAVGDNTDRIVELSAQLNRIALQLAKLPSVRGEESRSMLADINTISHGLNEASLAPGASLHNFNRMFGPILKTTNSTAANVEIDLADLAVGAFADPYHPADPGSRGMPTREDFRNLVGSISYELLMVRNKFWGPPTPPPGNVPPPNLIGPAPDKLTPAPPPPGLKPPPPTAPPGASLEEPPR</sequence>
<feature type="compositionally biased region" description="Basic and acidic residues" evidence="1">
    <location>
        <begin position="9"/>
        <end position="21"/>
    </location>
</feature>
<dbReference type="PANTHER" id="PTHR33371:SF15">
    <property type="entry name" value="LIPOPROTEIN LPRN"/>
    <property type="match status" value="1"/>
</dbReference>
<dbReference type="EMBL" id="AMRA01000024">
    <property type="protein sequence ID" value="EKF25033.1"/>
    <property type="molecule type" value="Genomic_DNA"/>
</dbReference>
<dbReference type="NCBIfam" id="TIGR00996">
    <property type="entry name" value="Mtu_fam_mce"/>
    <property type="match status" value="1"/>
</dbReference>
<keyword evidence="3" id="KW-1185">Reference proteome</keyword>
<reference evidence="2 3" key="1">
    <citation type="journal article" date="2012" name="J. Bacteriol.">
        <title>Genome sequence of Mycobacterium hassiacum DSM 44199, a rare source of heat-stable mycobacterial proteins.</title>
        <authorList>
            <person name="Tiago I."/>
            <person name="Maranha A."/>
            <person name="Mendes V."/>
            <person name="Alarico S."/>
            <person name="Moynihan P.J."/>
            <person name="Clarke A.J."/>
            <person name="Macedo-Ribeiro S."/>
            <person name="Pereira P.J."/>
            <person name="Empadinhas N."/>
        </authorList>
    </citation>
    <scope>NUCLEOTIDE SEQUENCE [LARGE SCALE GENOMIC DNA]</scope>
    <source>
        <strain evidence="3">DSM 44199 / CIP 105218 / JCM 12690 / 3849</strain>
    </source>
</reference>
<dbReference type="GO" id="GO:0005576">
    <property type="term" value="C:extracellular region"/>
    <property type="evidence" value="ECO:0007669"/>
    <property type="project" value="TreeGrafter"/>
</dbReference>
<evidence type="ECO:0000313" key="2">
    <source>
        <dbReference type="EMBL" id="EKF25033.1"/>
    </source>
</evidence>
<feature type="region of interest" description="Disordered" evidence="1">
    <location>
        <begin position="1"/>
        <end position="21"/>
    </location>
</feature>
<feature type="compositionally biased region" description="Pro residues" evidence="1">
    <location>
        <begin position="385"/>
        <end position="396"/>
    </location>
</feature>
<dbReference type="Pfam" id="PF02470">
    <property type="entry name" value="MlaD"/>
    <property type="match status" value="1"/>
</dbReference>
<dbReference type="PANTHER" id="PTHR33371">
    <property type="entry name" value="INTERMEMBRANE PHOSPHOLIPID TRANSPORT SYSTEM BINDING PROTEIN MLAD-RELATED"/>
    <property type="match status" value="1"/>
</dbReference>
<dbReference type="InterPro" id="IPR005693">
    <property type="entry name" value="Mce"/>
</dbReference>
<evidence type="ECO:0000256" key="1">
    <source>
        <dbReference type="SAM" id="MobiDB-lite"/>
    </source>
</evidence>